<reference evidence="3 4" key="1">
    <citation type="submission" date="2023-05" db="EMBL/GenBank/DDBJ databases">
        <title>A 100% complete, gapless, phased diploid assembly of the Scenedesmus obliquus UTEX 3031 genome.</title>
        <authorList>
            <person name="Biondi T.C."/>
            <person name="Hanschen E.R."/>
            <person name="Kwon T."/>
            <person name="Eng W."/>
            <person name="Kruse C.P.S."/>
            <person name="Koehler S.I."/>
            <person name="Kunde Y."/>
            <person name="Gleasner C.D."/>
            <person name="You Mak K.T."/>
            <person name="Polle J."/>
            <person name="Hovde B.T."/>
            <person name="Starkenburg S.R."/>
        </authorList>
    </citation>
    <scope>NUCLEOTIDE SEQUENCE [LARGE SCALE GENOMIC DNA]</scope>
    <source>
        <strain evidence="3 4">DOE0152z</strain>
    </source>
</reference>
<dbReference type="InterPro" id="IPR001849">
    <property type="entry name" value="PH_domain"/>
</dbReference>
<evidence type="ECO:0000313" key="4">
    <source>
        <dbReference type="Proteomes" id="UP001244341"/>
    </source>
</evidence>
<proteinExistence type="predicted"/>
<feature type="compositionally biased region" description="Polar residues" evidence="1">
    <location>
        <begin position="322"/>
        <end position="343"/>
    </location>
</feature>
<keyword evidence="4" id="KW-1185">Reference proteome</keyword>
<feature type="compositionally biased region" description="Low complexity" evidence="1">
    <location>
        <begin position="412"/>
        <end position="432"/>
    </location>
</feature>
<evidence type="ECO:0000259" key="2">
    <source>
        <dbReference type="PROSITE" id="PS50003"/>
    </source>
</evidence>
<sequence>MQGERLPGRGLTAHYFFTFGVEVQLVGDRKNTRVEQRILHLDVAAPALKLIQKGSVRIFLRFDAINQIVFDDVEPRSVLISCRDDRRYFVVFQSAEDNLVFRTACADLAAGRLDMNRFQRAVLKKGQLKKRGKAGTIFGDRYAILTPRKLYILHGKVAVFPSNAVSLEEATPRFDDARGTIHLDLAGKEYVLQGSDKEESQDWFVEIARAATSRVPILQWDDATAARMHAEQQQAEEEAEQEEVEMPAFSKCQGLSASGTNSPSHFTSPDDWQDEEEAPDHHLDATESQNLNHTVSTNNSRQLGRSQAGQQQHSQQGARGHMQQQSLRQNSLGGQRGGHSSNGVPRYQQQQQQQQQEEEEEYLDDAEAAAAMVGTLGTIYEAAEGSDLDNTQPNTSADDGGVMSAEDYAEDAQAVQQQQQQQQQVAAARRVVPPAPPLRLSKLQARALPQQQQQQQQRSAPAVAAARTPSVNSSSSPAAQRNSGNGSRRASPAAAIAAEAAQLAPNRASRQQQQQQQQQASSDEFFADFDADDELTPEEGGDELSAEEQEQAAAAAAAAGVELEKRLRGQQDLTPHQRCLALMRWAFGVYAQLPEEARTAIPAGPSRHNLKTWVTPDLQGLMSSIFQAQTMHQQQQLHTDWLLQQQQQQQQQQCSAACFLSPAAAETICQAASTAAAAAAAAVRSAVLSIDAGDAGEAPCYTGRPSRLPHSIESLVGRVQAGELDAAGFVEAVAAGRAGPLLRPAASLC</sequence>
<evidence type="ECO:0000256" key="1">
    <source>
        <dbReference type="SAM" id="MobiDB-lite"/>
    </source>
</evidence>
<dbReference type="SMART" id="SM00233">
    <property type="entry name" value="PH"/>
    <property type="match status" value="1"/>
</dbReference>
<feature type="domain" description="PH" evidence="2">
    <location>
        <begin position="121"/>
        <end position="212"/>
    </location>
</feature>
<feature type="compositionally biased region" description="Acidic residues" evidence="1">
    <location>
        <begin position="234"/>
        <end position="245"/>
    </location>
</feature>
<feature type="region of interest" description="Disordered" evidence="1">
    <location>
        <begin position="226"/>
        <end position="364"/>
    </location>
</feature>
<organism evidence="3 4">
    <name type="scientific">Tetradesmus obliquus</name>
    <name type="common">Green alga</name>
    <name type="synonym">Acutodesmus obliquus</name>
    <dbReference type="NCBI Taxonomy" id="3088"/>
    <lineage>
        <taxon>Eukaryota</taxon>
        <taxon>Viridiplantae</taxon>
        <taxon>Chlorophyta</taxon>
        <taxon>core chlorophytes</taxon>
        <taxon>Chlorophyceae</taxon>
        <taxon>CS clade</taxon>
        <taxon>Sphaeropleales</taxon>
        <taxon>Scenedesmaceae</taxon>
        <taxon>Tetradesmus</taxon>
    </lineage>
</organism>
<dbReference type="InterPro" id="IPR011993">
    <property type="entry name" value="PH-like_dom_sf"/>
</dbReference>
<feature type="region of interest" description="Disordered" evidence="1">
    <location>
        <begin position="383"/>
        <end position="557"/>
    </location>
</feature>
<dbReference type="Proteomes" id="UP001244341">
    <property type="component" value="Chromosome 3b"/>
</dbReference>
<feature type="compositionally biased region" description="Acidic residues" evidence="1">
    <location>
        <begin position="525"/>
        <end position="550"/>
    </location>
</feature>
<name>A0ABY8TV37_TETOB</name>
<feature type="compositionally biased region" description="Low complexity" evidence="1">
    <location>
        <begin position="511"/>
        <end position="524"/>
    </location>
</feature>
<feature type="compositionally biased region" description="Low complexity" evidence="1">
    <location>
        <begin position="490"/>
        <end position="504"/>
    </location>
</feature>
<feature type="compositionally biased region" description="Polar residues" evidence="1">
    <location>
        <begin position="388"/>
        <end position="397"/>
    </location>
</feature>
<feature type="compositionally biased region" description="Polar residues" evidence="1">
    <location>
        <begin position="286"/>
        <end position="303"/>
    </location>
</feature>
<accession>A0ABY8TV37</accession>
<feature type="compositionally biased region" description="Polar residues" evidence="1">
    <location>
        <begin position="469"/>
        <end position="488"/>
    </location>
</feature>
<dbReference type="Gene3D" id="2.30.29.30">
    <property type="entry name" value="Pleckstrin-homology domain (PH domain)/Phosphotyrosine-binding domain (PTB)"/>
    <property type="match status" value="1"/>
</dbReference>
<feature type="compositionally biased region" description="Polar residues" evidence="1">
    <location>
        <begin position="253"/>
        <end position="267"/>
    </location>
</feature>
<feature type="compositionally biased region" description="Low complexity" evidence="1">
    <location>
        <begin position="443"/>
        <end position="466"/>
    </location>
</feature>
<feature type="compositionally biased region" description="Low complexity" evidence="1">
    <location>
        <begin position="304"/>
        <end position="321"/>
    </location>
</feature>
<gene>
    <name evidence="3" type="ORF">OEZ85_012228</name>
</gene>
<dbReference type="SUPFAM" id="SSF50729">
    <property type="entry name" value="PH domain-like"/>
    <property type="match status" value="1"/>
</dbReference>
<dbReference type="PROSITE" id="PS50003">
    <property type="entry name" value="PH_DOMAIN"/>
    <property type="match status" value="1"/>
</dbReference>
<dbReference type="EMBL" id="CP126210">
    <property type="protein sequence ID" value="WIA12156.1"/>
    <property type="molecule type" value="Genomic_DNA"/>
</dbReference>
<protein>
    <recommendedName>
        <fullName evidence="2">PH domain-containing protein</fullName>
    </recommendedName>
</protein>
<evidence type="ECO:0000313" key="3">
    <source>
        <dbReference type="EMBL" id="WIA12156.1"/>
    </source>
</evidence>